<feature type="domain" description="Schlafen AlbA-2" evidence="1">
    <location>
        <begin position="14"/>
        <end position="136"/>
    </location>
</feature>
<evidence type="ECO:0000313" key="3">
    <source>
        <dbReference type="Proteomes" id="UP000008815"/>
    </source>
</evidence>
<dbReference type="InterPro" id="IPR038461">
    <property type="entry name" value="Schlafen_AlbA_2_dom_sf"/>
</dbReference>
<proteinExistence type="predicted"/>
<evidence type="ECO:0000313" key="2">
    <source>
        <dbReference type="EMBL" id="BAG47660.1"/>
    </source>
</evidence>
<evidence type="ECO:0000259" key="1">
    <source>
        <dbReference type="Pfam" id="PF04326"/>
    </source>
</evidence>
<dbReference type="PANTHER" id="PTHR30595">
    <property type="entry name" value="GLPR-RELATED TRANSCRIPTIONAL REPRESSOR"/>
    <property type="match status" value="1"/>
</dbReference>
<dbReference type="HOGENOM" id="CLU_024970_0_0_4"/>
<dbReference type="Gene3D" id="3.30.565.60">
    <property type="match status" value="1"/>
</dbReference>
<organism evidence="2 3">
    <name type="scientific">Burkholderia multivorans (strain ATCC 17616 / 249)</name>
    <dbReference type="NCBI Taxonomy" id="395019"/>
    <lineage>
        <taxon>Bacteria</taxon>
        <taxon>Pseudomonadati</taxon>
        <taxon>Pseudomonadota</taxon>
        <taxon>Betaproteobacteria</taxon>
        <taxon>Burkholderiales</taxon>
        <taxon>Burkholderiaceae</taxon>
        <taxon>Burkholderia</taxon>
        <taxon>Burkholderia cepacia complex</taxon>
    </lineage>
</organism>
<dbReference type="Proteomes" id="UP000008815">
    <property type="component" value="Chromosome 3"/>
</dbReference>
<dbReference type="InterPro" id="IPR038475">
    <property type="entry name" value="RecG_C_sf"/>
</dbReference>
<dbReference type="Pfam" id="PF13749">
    <property type="entry name" value="HATPase_c_4"/>
    <property type="match status" value="1"/>
</dbReference>
<dbReference type="PANTHER" id="PTHR30595:SF6">
    <property type="entry name" value="SCHLAFEN ALBA-2 DOMAIN-CONTAINING PROTEIN"/>
    <property type="match status" value="1"/>
</dbReference>
<name>A0A0H3KQN8_BURM1</name>
<gene>
    <name evidence="2" type="ordered locus">BMULJ_05851</name>
</gene>
<accession>A0A0H3KQN8</accession>
<dbReference type="eggNOG" id="COG2865">
    <property type="taxonomic scope" value="Bacteria"/>
</dbReference>
<dbReference type="AlphaFoldDB" id="A0A0H3KQN8"/>
<dbReference type="InterPro" id="IPR007421">
    <property type="entry name" value="Schlafen_AlbA_2_dom"/>
</dbReference>
<reference evidence="2 3" key="1">
    <citation type="submission" date="2007-04" db="EMBL/GenBank/DDBJ databases">
        <title>Complete genome sequence of Burkholderia multivorans ATCC 17616.</title>
        <authorList>
            <person name="Ohtsubo Y."/>
            <person name="Yamashita A."/>
            <person name="Kurokawa K."/>
            <person name="Takami H."/>
            <person name="Yuhara S."/>
            <person name="Nishiyama E."/>
            <person name="Endo R."/>
            <person name="Miyazaki R."/>
            <person name="Ono A."/>
            <person name="Yano K."/>
            <person name="Ito M."/>
            <person name="Sota M."/>
            <person name="Yuji N."/>
            <person name="Hattori M."/>
            <person name="Tsuda M."/>
        </authorList>
    </citation>
    <scope>NUCLEOTIDE SEQUENCE [LARGE SCALE GENOMIC DNA]</scope>
    <source>
        <strain evidence="3">ATCC 17616 / 249</strain>
    </source>
</reference>
<dbReference type="STRING" id="395019.BMULJ_05851"/>
<dbReference type="Gene3D" id="3.30.950.30">
    <property type="entry name" value="Schlafen, AAA domain"/>
    <property type="match status" value="1"/>
</dbReference>
<sequence>MTKYTTEDLLALGESVDVEFKRAGGRDGKGEVPKEFWPTYSAMANTEGGEILLGVEELKPTGIRPHNLANAAAMRQDIFNLVNNRQKVSANLLRDDDVQTIHIDHCTLLRVRVPRASRKQRPIYVGENPLRGTYERRHEGDFLVDEAKVRQMLAEQSDAPRDATILAHYGIEDLDLETVQAYRQIFASRVPTHPFIAQSLPDFLRAIQAWKKDRESGAEGLTTAGLLMFGKLNSILDAVPNYIVDYQERPEARTEARWIDRLTTDSTWSGNLFDFYRKVLAKLTSDLKMPFRLEGDVVRQGVTPIHEALQEALVNALVHADFSGRVSILVVKRPDMYGFRNPGLMRVPIEQAIRGGDSDCRNRLIQKMFQLVGAGDQAGSGVPRIFGVWKEQSWRMPVVHEKREPEQTLFELRMASLLPVEMVAQLEATHGAKFAELSALEKLIVVTASVEGYVDHKRIREITDEHPADITKTLSKLSREGLLSATGHGRGTVYFDTRQLDELLADAEAEVFAAPAGGLSTRPLAEVFAPERVAPQPPNLDSGGLGASSEGFEPSSEGLISLPTASLDGARLVVLSRYPGGLPGKMKPEALRELILELCAIEALSLRDLAALHDRSPDFIRIQYIRPLVVEGLIVPEFPDRPRHPAQRYRRI</sequence>
<protein>
    <recommendedName>
        <fullName evidence="1">Schlafen AlbA-2 domain-containing protein</fullName>
    </recommendedName>
</protein>
<dbReference type="EMBL" id="AP009387">
    <property type="protein sequence ID" value="BAG47660.1"/>
    <property type="molecule type" value="Genomic_DNA"/>
</dbReference>
<dbReference type="KEGG" id="bmj:BMULJ_05851"/>
<keyword evidence="3" id="KW-1185">Reference proteome</keyword>
<dbReference type="Pfam" id="PF04326">
    <property type="entry name" value="SLFN_AlbA_2"/>
    <property type="match status" value="1"/>
</dbReference>